<dbReference type="AlphaFoldDB" id="A0A242MJI4"/>
<sequence length="44" mass="5258">MSHARSRLSVLRIFFAHRRRKRLFPALLSLFLARRAPNVTHRDS</sequence>
<dbReference type="EMBL" id="NBTZ01000101">
    <property type="protein sequence ID" value="OTP71468.1"/>
    <property type="molecule type" value="Genomic_DNA"/>
</dbReference>
<organism evidence="1 2">
    <name type="scientific">Caballeronia sordidicola</name>
    <name type="common">Burkholderia sordidicola</name>
    <dbReference type="NCBI Taxonomy" id="196367"/>
    <lineage>
        <taxon>Bacteria</taxon>
        <taxon>Pseudomonadati</taxon>
        <taxon>Pseudomonadota</taxon>
        <taxon>Betaproteobacteria</taxon>
        <taxon>Burkholderiales</taxon>
        <taxon>Burkholderiaceae</taxon>
        <taxon>Caballeronia</taxon>
    </lineage>
</organism>
<evidence type="ECO:0000313" key="1">
    <source>
        <dbReference type="EMBL" id="OTP71468.1"/>
    </source>
</evidence>
<dbReference type="Proteomes" id="UP000195221">
    <property type="component" value="Unassembled WGS sequence"/>
</dbReference>
<comment type="caution">
    <text evidence="1">The sequence shown here is derived from an EMBL/GenBank/DDBJ whole genome shotgun (WGS) entry which is preliminary data.</text>
</comment>
<reference evidence="1 2" key="1">
    <citation type="submission" date="2017-03" db="EMBL/GenBank/DDBJ databases">
        <title>Genome analysis of strain PAMC 26577.</title>
        <authorList>
            <person name="Oh H.-M."/>
            <person name="Yang J.-A."/>
        </authorList>
    </citation>
    <scope>NUCLEOTIDE SEQUENCE [LARGE SCALE GENOMIC DNA]</scope>
    <source>
        <strain evidence="1 2">PAMC 26577</strain>
    </source>
</reference>
<accession>A0A242MJI4</accession>
<protein>
    <submittedName>
        <fullName evidence="1">Uncharacterized protein</fullName>
    </submittedName>
</protein>
<name>A0A242MJI4_CABSO</name>
<proteinExistence type="predicted"/>
<evidence type="ECO:0000313" key="2">
    <source>
        <dbReference type="Proteomes" id="UP000195221"/>
    </source>
</evidence>
<gene>
    <name evidence="1" type="ORF">PAMC26577_23745</name>
</gene>